<keyword evidence="1" id="KW-1133">Transmembrane helix</keyword>
<sequence>MFGIFELFILFVAIFALVSTFMTNPLISTVIFFFLIYFAYYLAIKYFMED</sequence>
<evidence type="ECO:0000256" key="1">
    <source>
        <dbReference type="SAM" id="Phobius"/>
    </source>
</evidence>
<feature type="transmembrane region" description="Helical" evidence="1">
    <location>
        <begin position="7"/>
        <end position="24"/>
    </location>
</feature>
<keyword evidence="3" id="KW-1185">Reference proteome</keyword>
<dbReference type="Proteomes" id="UP000000448">
    <property type="component" value="Chromosome"/>
</dbReference>
<gene>
    <name evidence="2" type="ordered locus">NAMH_0153</name>
</gene>
<reference evidence="2 3" key="1">
    <citation type="journal article" date="2009" name="PLoS Genet.">
        <title>Adaptations to submarine hydrothermal environments exemplified by the genome of Nautilia profundicola.</title>
        <authorList>
            <person name="Campbell B.J."/>
            <person name="Smith J.L."/>
            <person name="Hanson T.E."/>
            <person name="Klotz M.G."/>
            <person name="Stein L.Y."/>
            <person name="Lee C.K."/>
            <person name="Wu D."/>
            <person name="Robinson J.M."/>
            <person name="Khouri H.M."/>
            <person name="Eisen J.A."/>
            <person name="Cary S.C."/>
        </authorList>
    </citation>
    <scope>NUCLEOTIDE SEQUENCE [LARGE SCALE GENOMIC DNA]</scope>
    <source>
        <strain evidence="3">ATCC BAA-1463 / DSM 18972 / AmH</strain>
    </source>
</reference>
<name>B9L7I1_NAUPA</name>
<accession>B9L7I1</accession>
<organism evidence="2 3">
    <name type="scientific">Nautilia profundicola (strain ATCC BAA-1463 / DSM 18972 / AmH)</name>
    <dbReference type="NCBI Taxonomy" id="598659"/>
    <lineage>
        <taxon>Bacteria</taxon>
        <taxon>Pseudomonadati</taxon>
        <taxon>Campylobacterota</taxon>
        <taxon>Epsilonproteobacteria</taxon>
        <taxon>Nautiliales</taxon>
        <taxon>Nautiliaceae</taxon>
        <taxon>Nautilia</taxon>
    </lineage>
</organism>
<evidence type="ECO:0000313" key="2">
    <source>
        <dbReference type="EMBL" id="ACM92531.1"/>
    </source>
</evidence>
<dbReference type="AlphaFoldDB" id="B9L7I1"/>
<dbReference type="EMBL" id="CP001279">
    <property type="protein sequence ID" value="ACM92531.1"/>
    <property type="molecule type" value="Genomic_DNA"/>
</dbReference>
<dbReference type="KEGG" id="nam:NAMH_0153"/>
<dbReference type="HOGENOM" id="CLU_3120182_0_0_7"/>
<keyword evidence="1" id="KW-0472">Membrane</keyword>
<evidence type="ECO:0000313" key="3">
    <source>
        <dbReference type="Proteomes" id="UP000000448"/>
    </source>
</evidence>
<keyword evidence="1" id="KW-0812">Transmembrane</keyword>
<dbReference type="STRING" id="598659.NAMH_0153"/>
<feature type="transmembrane region" description="Helical" evidence="1">
    <location>
        <begin position="30"/>
        <end position="48"/>
    </location>
</feature>
<proteinExistence type="predicted"/>
<protein>
    <submittedName>
        <fullName evidence="2">Uncharacterized protein</fullName>
    </submittedName>
</protein>